<dbReference type="RefSeq" id="WP_013712755.1">
    <property type="nucleotide sequence ID" value="NC_015408.1"/>
</dbReference>
<name>A0AA34RDD2_CHLPE</name>
<dbReference type="InterPro" id="IPR022781">
    <property type="entry name" value="Flagellar_biosynth_FliO"/>
</dbReference>
<organism evidence="7 8">
    <name type="scientific">Chlamydia pecorum (strain ATCC VR-628 / DSM 29919 / E58)</name>
    <name type="common">Chlamydophila pecorum</name>
    <dbReference type="NCBI Taxonomy" id="331635"/>
    <lineage>
        <taxon>Bacteria</taxon>
        <taxon>Pseudomonadati</taxon>
        <taxon>Chlamydiota</taxon>
        <taxon>Chlamydiia</taxon>
        <taxon>Chlamydiales</taxon>
        <taxon>Chlamydiaceae</taxon>
        <taxon>Chlamydia/Chlamydophila group</taxon>
        <taxon>Chlamydia</taxon>
    </lineage>
</organism>
<dbReference type="KEGG" id="cpm:G5S_0726"/>
<keyword evidence="3 6" id="KW-0812">Transmembrane</keyword>
<evidence type="ECO:0000313" key="7">
    <source>
        <dbReference type="EMBL" id="AEB41677.1"/>
    </source>
</evidence>
<dbReference type="Proteomes" id="UP000008305">
    <property type="component" value="Chromosome"/>
</dbReference>
<dbReference type="GO" id="GO:0044781">
    <property type="term" value="P:bacterial-type flagellum organization"/>
    <property type="evidence" value="ECO:0007669"/>
    <property type="project" value="InterPro"/>
</dbReference>
<dbReference type="GO" id="GO:0016020">
    <property type="term" value="C:membrane"/>
    <property type="evidence" value="ECO:0007669"/>
    <property type="project" value="InterPro"/>
</dbReference>
<keyword evidence="5 6" id="KW-0472">Membrane</keyword>
<keyword evidence="4 6" id="KW-1133">Transmembrane helix</keyword>
<keyword evidence="8" id="KW-1185">Reference proteome</keyword>
<accession>A0AA34RDD2</accession>
<comment type="subcellular location">
    <subcellularLocation>
        <location evidence="1">Cell membrane</location>
    </subcellularLocation>
</comment>
<evidence type="ECO:0000256" key="1">
    <source>
        <dbReference type="ARBA" id="ARBA00004236"/>
    </source>
</evidence>
<evidence type="ECO:0000256" key="2">
    <source>
        <dbReference type="ARBA" id="ARBA00022475"/>
    </source>
</evidence>
<evidence type="ECO:0000256" key="6">
    <source>
        <dbReference type="SAM" id="Phobius"/>
    </source>
</evidence>
<dbReference type="Pfam" id="PF04347">
    <property type="entry name" value="FliO"/>
    <property type="match status" value="1"/>
</dbReference>
<evidence type="ECO:0000256" key="3">
    <source>
        <dbReference type="ARBA" id="ARBA00022692"/>
    </source>
</evidence>
<evidence type="ECO:0000256" key="5">
    <source>
        <dbReference type="ARBA" id="ARBA00023136"/>
    </source>
</evidence>
<gene>
    <name evidence="7" type="ordered locus">G5S_0726</name>
</gene>
<evidence type="ECO:0000313" key="8">
    <source>
        <dbReference type="Proteomes" id="UP000008305"/>
    </source>
</evidence>
<dbReference type="AlphaFoldDB" id="A0AA34RDD2"/>
<keyword evidence="2" id="KW-1003">Cell membrane</keyword>
<evidence type="ECO:0000256" key="4">
    <source>
        <dbReference type="ARBA" id="ARBA00022989"/>
    </source>
</evidence>
<proteinExistence type="predicted"/>
<sequence length="157" mass="17905">MFQKFFDFLIYLSDDLALVDAIQDQVSFQEIFPPGNLKIEIAKMLLSLFFLLTMFGIGAWAFKKFVKSRGQVFSGSSIIKVLDKRALTPKTYIYLIQVANKILIIAENSEKTTMLSEFPPNTDIGELLQNQKDNQLPSSTSEFLNKAIQKIHKHQNP</sequence>
<reference evidence="7 8" key="1">
    <citation type="journal article" date="2011" name="J. Bacteriol.">
        <title>Genome sequence of the obligate intracellular animal pathogen Chlamydia pecorum E58.</title>
        <authorList>
            <person name="Mojica S."/>
            <person name="Huot Creasy H."/>
            <person name="Daugherty S."/>
            <person name="Read T.D."/>
            <person name="Kim T."/>
            <person name="Kaltenboeck B."/>
            <person name="Bavoil P."/>
            <person name="Myers G.S."/>
        </authorList>
    </citation>
    <scope>NUCLEOTIDE SEQUENCE [LARGE SCALE GENOMIC DNA]</scope>
    <source>
        <strain evidence="7 8">E58</strain>
    </source>
</reference>
<dbReference type="GeneID" id="99718716"/>
<dbReference type="EMBL" id="CP002608">
    <property type="protein sequence ID" value="AEB41677.1"/>
    <property type="molecule type" value="Genomic_DNA"/>
</dbReference>
<feature type="transmembrane region" description="Helical" evidence="6">
    <location>
        <begin position="41"/>
        <end position="62"/>
    </location>
</feature>
<protein>
    <submittedName>
        <fullName evidence="7">Uncharacterized protein</fullName>
    </submittedName>
</protein>